<dbReference type="InterPro" id="IPR018511">
    <property type="entry name" value="Hemolysin-typ_Ca-bd_CS"/>
</dbReference>
<dbReference type="EMBL" id="JBHUER010000004">
    <property type="protein sequence ID" value="MFD1702762.1"/>
    <property type="molecule type" value="Genomic_DNA"/>
</dbReference>
<sequence length="907" mass="92195">MATFTFTTGADTFTGSSGDDLFIADGTTPSLSSQTFQSGDAINGGAGFDTLVVKLAPIFTPDPLYERSVSYTNYARLLQGATSIENLVLTGRTYFVDPSDPPGGPVTRPLTPLDLSAFSGLREVRFESPTLHPFANEDLIGPTSAPRYPGTQASLANVSAAHTIIANGEVEAGLQLDDDGPYTVDLKLAYASSATTARLVYENGAGGDLQLSGAGLTTLAISSDGDDVVAVTPSVAPGAAGALTTLTLDADEDAPIAVRAVEDGAPQFRKITVTGEGGAAVDLSYDASKISFNGSAGDDTVVIDIAFTSATDKFNGGGGNDLMAVRLSGATSLTAAEYGRLNAAAALGFESAGFLTYGASAPAAPLQIDAGLVTLGRLLTASNAAVSNLTDGDVVEVQTRSSGQDAISLTLRHETTASGALSGDGLVTLEGVDRPAFAALLNATGEAAQSRVVIDGASRYARLVVSGDFDLTAAGASLWTDSSGVAHGVRIDAKGLTGDATLQGTVRGDRLRGGSGDDLFLNDAGDDIFDGLGGNDRVSYAAATTAVHIDFGTRGAIQTTSLGVDRLYNIETVIGSSYDDKLAGDDGDNIFAGGPGNDIINGRGGNDTASYAEVTSGGVRVVLSEAGPKNTISAGVDTLISIENLIGTTQNDILGGDEGDNVLDGVSGHDRLVGAGGDDILKIGRGISEVYGGDGDDLVILRDGSVLYLEGVIDGGEGMDTISFVEFTSGAVYELNGNFGVRNVEAAIGSDYGDNILASTAGTRIEGRDGDDVLRGRQGNDTLLGGDGDDRIISGGGDDVLTGGDGADLFQFVVRNSPSNLLVTDFDADEGDSIRLQTGGLPAGALSADAFHVGTAAQDASDRVIYNSVSGSLLFDFDGVGGRDAVQIAILGRDLDLSASDFSIINA</sequence>
<evidence type="ECO:0000313" key="1">
    <source>
        <dbReference type="EMBL" id="MFD1702762.1"/>
    </source>
</evidence>
<protein>
    <recommendedName>
        <fullName evidence="3">Calcium-binding protein</fullName>
    </recommendedName>
</protein>
<gene>
    <name evidence="1" type="ORF">ACFSCV_07070</name>
</gene>
<dbReference type="Pfam" id="PF00353">
    <property type="entry name" value="HemolysinCabind"/>
    <property type="match status" value="5"/>
</dbReference>
<organism evidence="1 2">
    <name type="scientific">Methylopila henanensis</name>
    <dbReference type="NCBI Taxonomy" id="873516"/>
    <lineage>
        <taxon>Bacteria</taxon>
        <taxon>Pseudomonadati</taxon>
        <taxon>Pseudomonadota</taxon>
        <taxon>Alphaproteobacteria</taxon>
        <taxon>Hyphomicrobiales</taxon>
        <taxon>Methylopilaceae</taxon>
        <taxon>Methylopila</taxon>
    </lineage>
</organism>
<name>A0ABW4K747_9HYPH</name>
<dbReference type="InterPro" id="IPR011049">
    <property type="entry name" value="Serralysin-like_metalloprot_C"/>
</dbReference>
<comment type="caution">
    <text evidence="1">The sequence shown here is derived from an EMBL/GenBank/DDBJ whole genome shotgun (WGS) entry which is preliminary data.</text>
</comment>
<evidence type="ECO:0008006" key="3">
    <source>
        <dbReference type="Google" id="ProtNLM"/>
    </source>
</evidence>
<reference evidence="2" key="1">
    <citation type="journal article" date="2019" name="Int. J. Syst. Evol. Microbiol.">
        <title>The Global Catalogue of Microorganisms (GCM) 10K type strain sequencing project: providing services to taxonomists for standard genome sequencing and annotation.</title>
        <authorList>
            <consortium name="The Broad Institute Genomics Platform"/>
            <consortium name="The Broad Institute Genome Sequencing Center for Infectious Disease"/>
            <person name="Wu L."/>
            <person name="Ma J."/>
        </authorList>
    </citation>
    <scope>NUCLEOTIDE SEQUENCE [LARGE SCALE GENOMIC DNA]</scope>
    <source>
        <strain evidence="2">KCTC 23707</strain>
    </source>
</reference>
<dbReference type="Gene3D" id="2.150.10.10">
    <property type="entry name" value="Serralysin-like metalloprotease, C-terminal"/>
    <property type="match status" value="3"/>
</dbReference>
<dbReference type="PRINTS" id="PR00313">
    <property type="entry name" value="CABNDNGRPT"/>
</dbReference>
<dbReference type="PROSITE" id="PS00330">
    <property type="entry name" value="HEMOLYSIN_CALCIUM"/>
    <property type="match status" value="2"/>
</dbReference>
<keyword evidence="2" id="KW-1185">Reference proteome</keyword>
<evidence type="ECO:0000313" key="2">
    <source>
        <dbReference type="Proteomes" id="UP001597308"/>
    </source>
</evidence>
<dbReference type="RefSeq" id="WP_378798355.1">
    <property type="nucleotide sequence ID" value="NZ_JBHUER010000004.1"/>
</dbReference>
<proteinExistence type="predicted"/>
<dbReference type="SUPFAM" id="SSF51120">
    <property type="entry name" value="beta-Roll"/>
    <property type="match status" value="3"/>
</dbReference>
<dbReference type="InterPro" id="IPR001343">
    <property type="entry name" value="Hemolysn_Ca-bd"/>
</dbReference>
<dbReference type="Proteomes" id="UP001597308">
    <property type="component" value="Unassembled WGS sequence"/>
</dbReference>
<accession>A0ABW4K747</accession>